<sequence length="139" mass="15508">MTVFFSLGLWCIYFCPPTYLRDHTRLSPAAMNALDTASTGGYLIYVSAISVVEVGYLVERYRLPEEAFGQLIQALSDAETELEIAPLNLITAQTLRQIPRHLVPDMPDRIIAATALSLNLPLVTRDAQIQSLTNIQTIW</sequence>
<evidence type="ECO:0000259" key="1">
    <source>
        <dbReference type="Pfam" id="PF01850"/>
    </source>
</evidence>
<dbReference type="AlphaFoldDB" id="A0AAU8JD24"/>
<dbReference type="InterPro" id="IPR002716">
    <property type="entry name" value="PIN_dom"/>
</dbReference>
<gene>
    <name evidence="2" type="ORF">ABWT76_005482</name>
</gene>
<organism evidence="2">
    <name type="scientific">Planktothricoides raciborskii GIHE-MW2</name>
    <dbReference type="NCBI Taxonomy" id="2792601"/>
    <lineage>
        <taxon>Bacteria</taxon>
        <taxon>Bacillati</taxon>
        <taxon>Cyanobacteriota</taxon>
        <taxon>Cyanophyceae</taxon>
        <taxon>Oscillatoriophycideae</taxon>
        <taxon>Oscillatoriales</taxon>
        <taxon>Oscillatoriaceae</taxon>
        <taxon>Planktothricoides</taxon>
    </lineage>
</organism>
<name>A0AAU8JD24_9CYAN</name>
<dbReference type="EMBL" id="CP159837">
    <property type="protein sequence ID" value="XCM36708.1"/>
    <property type="molecule type" value="Genomic_DNA"/>
</dbReference>
<dbReference type="InterPro" id="IPR029060">
    <property type="entry name" value="PIN-like_dom_sf"/>
</dbReference>
<reference evidence="2" key="1">
    <citation type="submission" date="2024-07" db="EMBL/GenBank/DDBJ databases">
        <authorList>
            <person name="Kim Y.J."/>
            <person name="Jeong J.Y."/>
        </authorList>
    </citation>
    <scope>NUCLEOTIDE SEQUENCE</scope>
    <source>
        <strain evidence="2">GIHE-MW2</strain>
    </source>
</reference>
<dbReference type="SUPFAM" id="SSF88723">
    <property type="entry name" value="PIN domain-like"/>
    <property type="match status" value="1"/>
</dbReference>
<evidence type="ECO:0000313" key="2">
    <source>
        <dbReference type="EMBL" id="XCM36708.1"/>
    </source>
</evidence>
<protein>
    <submittedName>
        <fullName evidence="2">PIN domain-containing protein</fullName>
    </submittedName>
</protein>
<dbReference type="Gene3D" id="3.40.50.1010">
    <property type="entry name" value="5'-nuclease"/>
    <property type="match status" value="1"/>
</dbReference>
<proteinExistence type="predicted"/>
<accession>A0AAU8JD24</accession>
<dbReference type="Pfam" id="PF01850">
    <property type="entry name" value="PIN"/>
    <property type="match status" value="1"/>
</dbReference>
<dbReference type="RefSeq" id="WP_054467584.1">
    <property type="nucleotide sequence ID" value="NZ_CP159837.1"/>
</dbReference>
<feature type="domain" description="PIN" evidence="1">
    <location>
        <begin position="37"/>
        <end position="130"/>
    </location>
</feature>